<dbReference type="OrthoDB" id="818489at2"/>
<gene>
    <name evidence="1" type="ORF">SAMN05444394_4177</name>
</gene>
<dbReference type="STRING" id="226505.SAMN05444394_4177"/>
<protein>
    <submittedName>
        <fullName evidence="1">6-bladed beta-propeller protein</fullName>
    </submittedName>
</protein>
<organism evidence="1 2">
    <name type="scientific">Algoriphagus halophilus</name>
    <dbReference type="NCBI Taxonomy" id="226505"/>
    <lineage>
        <taxon>Bacteria</taxon>
        <taxon>Pseudomonadati</taxon>
        <taxon>Bacteroidota</taxon>
        <taxon>Cytophagia</taxon>
        <taxon>Cytophagales</taxon>
        <taxon>Cyclobacteriaceae</taxon>
        <taxon>Algoriphagus</taxon>
    </lineage>
</organism>
<proteinExistence type="predicted"/>
<sequence>MDKYKFIFSLLFAIIGCSTKNTVDHDVVLTSIPVYESNLEITDAILLETNHSNLLGTSLEVKFNNEFFWILDLDNRDGIHGFNKLGRYHGLVALVGEEPGKVSGISDFLIGDNGIETLTSLGDRVAITSFSYANNLKFEIELPYNCYSFEKEGNDYWIYSGYNKVAGEKRLKLVSNKGELKQDYLQNNFNDALLPFVEPSFFKLKEGILFKEALSPLVYSLDRSKLEVRYNFDFGRFQTPIEFWQLDPFEGFEMLNKNGFATINYVSESSDYFLVEILIQTGFNTSKELLLNKKSNGNWIKLLITEDDNGYFYNPIGIEGDKVIFISYAPYIVRNFSKLNMSTQAEKELSKLKEESNHAILYVQIPEI</sequence>
<dbReference type="Proteomes" id="UP000185221">
    <property type="component" value="Unassembled WGS sequence"/>
</dbReference>
<dbReference type="Pfam" id="PF17170">
    <property type="entry name" value="DUF5128"/>
    <property type="match status" value="1"/>
</dbReference>
<dbReference type="EMBL" id="FSRC01000004">
    <property type="protein sequence ID" value="SIO25300.1"/>
    <property type="molecule type" value="Genomic_DNA"/>
</dbReference>
<evidence type="ECO:0000313" key="2">
    <source>
        <dbReference type="Proteomes" id="UP000185221"/>
    </source>
</evidence>
<keyword evidence="2" id="KW-1185">Reference proteome</keyword>
<dbReference type="PROSITE" id="PS51257">
    <property type="entry name" value="PROKAR_LIPOPROTEIN"/>
    <property type="match status" value="1"/>
</dbReference>
<name>A0A1N6HZW9_9BACT</name>
<dbReference type="RefSeq" id="WP_074226929.1">
    <property type="nucleotide sequence ID" value="NZ_FSRC01000004.1"/>
</dbReference>
<dbReference type="AlphaFoldDB" id="A0A1N6HZW9"/>
<evidence type="ECO:0000313" key="1">
    <source>
        <dbReference type="EMBL" id="SIO25300.1"/>
    </source>
</evidence>
<reference evidence="2" key="1">
    <citation type="submission" date="2016-11" db="EMBL/GenBank/DDBJ databases">
        <authorList>
            <person name="Varghese N."/>
            <person name="Submissions S."/>
        </authorList>
    </citation>
    <scope>NUCLEOTIDE SEQUENCE [LARGE SCALE GENOMIC DNA]</scope>
    <source>
        <strain evidence="2">DSM 15292</strain>
    </source>
</reference>
<accession>A0A1N6HZW9</accession>